<comment type="subcellular location">
    <subcellularLocation>
        <location evidence="10">Secreted</location>
    </subcellularLocation>
</comment>
<dbReference type="PANTHER" id="PTHR33353">
    <property type="entry name" value="PUTATIVE (AFU_ORTHOLOGUE AFUA_1G12560)-RELATED"/>
    <property type="match status" value="1"/>
</dbReference>
<dbReference type="AlphaFoldDB" id="A0AAD5X8E8"/>
<dbReference type="InterPro" id="IPR049892">
    <property type="entry name" value="AA9"/>
</dbReference>
<keyword evidence="9 10" id="KW-0624">Polysaccharide degradation</keyword>
<feature type="domain" description="Auxiliary Activity family 9 catalytic" evidence="12">
    <location>
        <begin position="20"/>
        <end position="218"/>
    </location>
</feature>
<dbReference type="GO" id="GO:0030248">
    <property type="term" value="F:cellulose binding"/>
    <property type="evidence" value="ECO:0007669"/>
    <property type="project" value="UniProtKB-UniRule"/>
</dbReference>
<evidence type="ECO:0000256" key="4">
    <source>
        <dbReference type="ARBA" id="ARBA00023002"/>
    </source>
</evidence>
<keyword evidence="8 10" id="KW-0119">Carbohydrate metabolism</keyword>
<evidence type="ECO:0000256" key="8">
    <source>
        <dbReference type="ARBA" id="ARBA00023277"/>
    </source>
</evidence>
<dbReference type="GO" id="GO:0005576">
    <property type="term" value="C:extracellular region"/>
    <property type="evidence" value="ECO:0007669"/>
    <property type="project" value="UniProtKB-SubCell"/>
</dbReference>
<keyword evidence="1" id="KW-0479">Metal-binding</keyword>
<evidence type="ECO:0000256" key="7">
    <source>
        <dbReference type="ARBA" id="ARBA00023157"/>
    </source>
</evidence>
<keyword evidence="7 10" id="KW-1015">Disulfide bond</keyword>
<dbReference type="EMBL" id="JADGJD010000052">
    <property type="protein sequence ID" value="KAJ3055950.1"/>
    <property type="molecule type" value="Genomic_DNA"/>
</dbReference>
<dbReference type="CDD" id="cd21175">
    <property type="entry name" value="LPMO_AA9"/>
    <property type="match status" value="1"/>
</dbReference>
<name>A0AAD5X8E8_9FUNG</name>
<keyword evidence="5" id="KW-0186">Copper</keyword>
<keyword evidence="6" id="KW-0503">Monooxygenase</keyword>
<evidence type="ECO:0000313" key="14">
    <source>
        <dbReference type="Proteomes" id="UP001212841"/>
    </source>
</evidence>
<proteinExistence type="predicted"/>
<comment type="caution">
    <text evidence="13">The sequence shown here is derived from an EMBL/GenBank/DDBJ whole genome shotgun (WGS) entry which is preliminary data.</text>
</comment>
<dbReference type="GO" id="GO:0008810">
    <property type="term" value="F:cellulase activity"/>
    <property type="evidence" value="ECO:0007669"/>
    <property type="project" value="UniProtKB-UniRule"/>
</dbReference>
<organism evidence="13 14">
    <name type="scientific">Rhizophlyctis rosea</name>
    <dbReference type="NCBI Taxonomy" id="64517"/>
    <lineage>
        <taxon>Eukaryota</taxon>
        <taxon>Fungi</taxon>
        <taxon>Fungi incertae sedis</taxon>
        <taxon>Chytridiomycota</taxon>
        <taxon>Chytridiomycota incertae sedis</taxon>
        <taxon>Chytridiomycetes</taxon>
        <taxon>Rhizophlyctidales</taxon>
        <taxon>Rhizophlyctidaceae</taxon>
        <taxon>Rhizophlyctis</taxon>
    </lineage>
</organism>
<evidence type="ECO:0000256" key="2">
    <source>
        <dbReference type="ARBA" id="ARBA00022729"/>
    </source>
</evidence>
<dbReference type="PANTHER" id="PTHR33353:SF18">
    <property type="entry name" value="ENDOGLUCANASE II"/>
    <property type="match status" value="1"/>
</dbReference>
<evidence type="ECO:0000256" key="1">
    <source>
        <dbReference type="ARBA" id="ARBA00022723"/>
    </source>
</evidence>
<dbReference type="Gene3D" id="2.70.50.70">
    <property type="match status" value="1"/>
</dbReference>
<comment type="domain">
    <text evidence="10">Has a modular structure: an endo-beta-1,4-glucanase catalytic module at the N-terminus, a linker rich in serines and threonines, and a C-terminal carbohydrate-binding module (CBM).</text>
</comment>
<keyword evidence="3 10" id="KW-0136">Cellulose degradation</keyword>
<evidence type="ECO:0000256" key="3">
    <source>
        <dbReference type="ARBA" id="ARBA00023001"/>
    </source>
</evidence>
<dbReference type="Proteomes" id="UP001212841">
    <property type="component" value="Unassembled WGS sequence"/>
</dbReference>
<gene>
    <name evidence="13" type="ORF">HK097_008659</name>
</gene>
<evidence type="ECO:0000313" key="13">
    <source>
        <dbReference type="EMBL" id="KAJ3055950.1"/>
    </source>
</evidence>
<feature type="chain" id="PRO_5041901110" description="AA9 family lytic polysaccharide monooxygenase" evidence="11">
    <location>
        <begin position="20"/>
        <end position="255"/>
    </location>
</feature>
<keyword evidence="2 11" id="KW-0732">Signal</keyword>
<keyword evidence="4" id="KW-0560">Oxidoreductase</keyword>
<evidence type="ECO:0000256" key="5">
    <source>
        <dbReference type="ARBA" id="ARBA00023008"/>
    </source>
</evidence>
<keyword evidence="14" id="KW-1185">Reference proteome</keyword>
<dbReference type="Pfam" id="PF03443">
    <property type="entry name" value="AA9"/>
    <property type="match status" value="1"/>
</dbReference>
<reference evidence="13" key="1">
    <citation type="submission" date="2020-05" db="EMBL/GenBank/DDBJ databases">
        <title>Phylogenomic resolution of chytrid fungi.</title>
        <authorList>
            <person name="Stajich J.E."/>
            <person name="Amses K."/>
            <person name="Simmons R."/>
            <person name="Seto K."/>
            <person name="Myers J."/>
            <person name="Bonds A."/>
            <person name="Quandt C.A."/>
            <person name="Barry K."/>
            <person name="Liu P."/>
            <person name="Grigoriev I."/>
            <person name="Longcore J.E."/>
            <person name="James T.Y."/>
        </authorList>
    </citation>
    <scope>NUCLEOTIDE SEQUENCE</scope>
    <source>
        <strain evidence="13">JEL0318</strain>
    </source>
</reference>
<accession>A0AAD5X8E8</accession>
<evidence type="ECO:0000256" key="9">
    <source>
        <dbReference type="ARBA" id="ARBA00023326"/>
    </source>
</evidence>
<keyword evidence="10" id="KW-0964">Secreted</keyword>
<comment type="catalytic activity">
    <reaction evidence="10">
        <text>[(1-&gt;4)-beta-D-glucosyl]n+m + reduced acceptor + O2 = 4-dehydro-beta-D-glucosyl-[(1-&gt;4)-beta-D-glucosyl]n-1 + [(1-&gt;4)-beta-D-glucosyl]m + acceptor + H2O.</text>
        <dbReference type="EC" id="1.14.99.56"/>
    </reaction>
</comment>
<dbReference type="InterPro" id="IPR005103">
    <property type="entry name" value="AA9_LPMO"/>
</dbReference>
<evidence type="ECO:0000259" key="12">
    <source>
        <dbReference type="Pfam" id="PF03443"/>
    </source>
</evidence>
<sequence length="255" mass="28022">MKFATALISLLTILPVIDAHTIFQQLKINGVAPGLGVGIRLPSKDGPIWNVSSPDMTCNGGRNPIVSHSPIVLPLSGGDIIDIQFKPGIDQSHRGPVSVYMAKVPNALTETPTEGWFKIWEKGVVKNDTAKGGVWWAVDELRANNGWVYGIEVPRCLEAGEYLFRGEMLALHDGAYVEGAQFYMSCAQFRVGGVTGDAHPATVSVPGYVKYDDPGVLHIDDKHHPLHDFENRDSHNGKNYCHYNPCFVPHTDDHR</sequence>
<feature type="signal peptide" evidence="11">
    <location>
        <begin position="1"/>
        <end position="19"/>
    </location>
</feature>
<evidence type="ECO:0000256" key="10">
    <source>
        <dbReference type="RuleBase" id="RU368122"/>
    </source>
</evidence>
<dbReference type="GO" id="GO:0030245">
    <property type="term" value="P:cellulose catabolic process"/>
    <property type="evidence" value="ECO:0007669"/>
    <property type="project" value="UniProtKB-UniRule"/>
</dbReference>
<protein>
    <recommendedName>
        <fullName evidence="10">AA9 family lytic polysaccharide monooxygenase</fullName>
        <ecNumber evidence="10">1.14.99.56</ecNumber>
    </recommendedName>
    <alternativeName>
        <fullName evidence="10">Endo-beta-1,4-glucanase</fullName>
    </alternativeName>
    <alternativeName>
        <fullName evidence="10">Glycosyl hydrolase 61 family protein</fullName>
    </alternativeName>
</protein>
<dbReference type="EC" id="1.14.99.56" evidence="10"/>
<evidence type="ECO:0000256" key="6">
    <source>
        <dbReference type="ARBA" id="ARBA00023033"/>
    </source>
</evidence>
<evidence type="ECO:0000256" key="11">
    <source>
        <dbReference type="SAM" id="SignalP"/>
    </source>
</evidence>
<dbReference type="GO" id="GO:0046872">
    <property type="term" value="F:metal ion binding"/>
    <property type="evidence" value="ECO:0007669"/>
    <property type="project" value="UniProtKB-KW"/>
</dbReference>
<comment type="function">
    <text evidence="10">Lytic polysaccharide monooxygenase (LMPO) that depolymerizes crystalline and amorphous polysaccharides via the oxidation of scissile alpha- or beta-(1-4)-glycosidic bonds, yielding C1 and/or C4 oxidation products. Catalysis by LPMOs requires the reduction of the active-site copper from Cu(II) to Cu(I) by a reducing agent and H(2)O(2) or O(2) as a cosubstrate.</text>
</comment>
<dbReference type="GO" id="GO:0004497">
    <property type="term" value="F:monooxygenase activity"/>
    <property type="evidence" value="ECO:0007669"/>
    <property type="project" value="UniProtKB-KW"/>
</dbReference>